<dbReference type="RefSeq" id="WP_033517270.1">
    <property type="nucleotide sequence ID" value="NZ_CAUPKV010000005.1"/>
</dbReference>
<dbReference type="EMBL" id="JGZO01000006">
    <property type="protein sequence ID" value="KFI94660.1"/>
    <property type="molecule type" value="Genomic_DNA"/>
</dbReference>
<evidence type="ECO:0000313" key="3">
    <source>
        <dbReference type="Proteomes" id="UP000029033"/>
    </source>
</evidence>
<dbReference type="STRING" id="158787.BSCA_0711"/>
<proteinExistence type="predicted"/>
<dbReference type="OrthoDB" id="4549080at2"/>
<feature type="domain" description="N-acetyltransferase" evidence="1">
    <location>
        <begin position="4"/>
        <end position="138"/>
    </location>
</feature>
<keyword evidence="2" id="KW-0808">Transferase</keyword>
<dbReference type="GO" id="GO:0016747">
    <property type="term" value="F:acyltransferase activity, transferring groups other than amino-acyl groups"/>
    <property type="evidence" value="ECO:0007669"/>
    <property type="project" value="InterPro"/>
</dbReference>
<dbReference type="GeneID" id="85166477"/>
<evidence type="ECO:0000259" key="1">
    <source>
        <dbReference type="PROSITE" id="PS51186"/>
    </source>
</evidence>
<dbReference type="InterPro" id="IPR016181">
    <property type="entry name" value="Acyl_CoA_acyltransferase"/>
</dbReference>
<gene>
    <name evidence="2" type="ORF">BSCA_0711</name>
</gene>
<keyword evidence="3" id="KW-1185">Reference proteome</keyword>
<organism evidence="2 3">
    <name type="scientific">Bifidobacterium scardovii</name>
    <dbReference type="NCBI Taxonomy" id="158787"/>
    <lineage>
        <taxon>Bacteria</taxon>
        <taxon>Bacillati</taxon>
        <taxon>Actinomycetota</taxon>
        <taxon>Actinomycetes</taxon>
        <taxon>Bifidobacteriales</taxon>
        <taxon>Bifidobacteriaceae</taxon>
        <taxon>Bifidobacterium</taxon>
    </lineage>
</organism>
<dbReference type="InterPro" id="IPR000182">
    <property type="entry name" value="GNAT_dom"/>
</dbReference>
<comment type="caution">
    <text evidence="2">The sequence shown here is derived from an EMBL/GenBank/DDBJ whole genome shotgun (WGS) entry which is preliminary data.</text>
</comment>
<dbReference type="PROSITE" id="PS51186">
    <property type="entry name" value="GNAT"/>
    <property type="match status" value="1"/>
</dbReference>
<dbReference type="AlphaFoldDB" id="A0A087DGL0"/>
<dbReference type="Pfam" id="PF00583">
    <property type="entry name" value="Acetyltransf_1"/>
    <property type="match status" value="1"/>
</dbReference>
<name>A0A087DGL0_9BIFI</name>
<protein>
    <submittedName>
        <fullName evidence="2">N-acetyltransferase GCN5</fullName>
    </submittedName>
</protein>
<dbReference type="SUPFAM" id="SSF55729">
    <property type="entry name" value="Acyl-CoA N-acyltransferases (Nat)"/>
    <property type="match status" value="1"/>
</dbReference>
<evidence type="ECO:0000313" key="2">
    <source>
        <dbReference type="EMBL" id="KFI94660.1"/>
    </source>
</evidence>
<sequence>MAGIVFKGHADLPSAQVLRLYEDAGWTNYTNDPGKLMRALDGSLGVISVWDGDTLVGLARVVGDGETILYVQDILLLRDYQRRGLGLRLLTEVFDRYPSVRQKVLIADGTSELRAFYVACGLKPINELDCMAYCRFDV</sequence>
<dbReference type="Gene3D" id="3.40.630.30">
    <property type="match status" value="1"/>
</dbReference>
<dbReference type="Proteomes" id="UP000029033">
    <property type="component" value="Unassembled WGS sequence"/>
</dbReference>
<accession>A0A087DGL0</accession>
<dbReference type="eggNOG" id="COG0454">
    <property type="taxonomic scope" value="Bacteria"/>
</dbReference>
<dbReference type="CDD" id="cd04301">
    <property type="entry name" value="NAT_SF"/>
    <property type="match status" value="1"/>
</dbReference>
<reference evidence="2 3" key="1">
    <citation type="submission" date="2014-03" db="EMBL/GenBank/DDBJ databases">
        <title>Genomics of Bifidobacteria.</title>
        <authorList>
            <person name="Ventura M."/>
            <person name="Milani C."/>
            <person name="Lugli G.A."/>
        </authorList>
    </citation>
    <scope>NUCLEOTIDE SEQUENCE [LARGE SCALE GENOMIC DNA]</scope>
    <source>
        <strain evidence="2 3">LMG 21589</strain>
    </source>
</reference>